<keyword evidence="3" id="KW-1185">Reference proteome</keyword>
<dbReference type="EC" id="5.1.3.13" evidence="2"/>
<dbReference type="Pfam" id="PF00908">
    <property type="entry name" value="dTDP_sugar_isom"/>
    <property type="match status" value="1"/>
</dbReference>
<dbReference type="RefSeq" id="WP_364213147.1">
    <property type="nucleotide sequence ID" value="NZ_JBCGDC010000001.1"/>
</dbReference>
<dbReference type="Proteomes" id="UP001582793">
    <property type="component" value="Unassembled WGS sequence"/>
</dbReference>
<name>A0ABV5CIF1_9ACTN</name>
<dbReference type="PANTHER" id="PTHR21047:SF2">
    <property type="entry name" value="THYMIDINE DIPHOSPHO-4-KETO-RHAMNOSE 3,5-EPIMERASE"/>
    <property type="match status" value="1"/>
</dbReference>
<keyword evidence="2" id="KW-0413">Isomerase</keyword>
<dbReference type="SUPFAM" id="SSF51182">
    <property type="entry name" value="RmlC-like cupins"/>
    <property type="match status" value="1"/>
</dbReference>
<dbReference type="GO" id="GO:0008830">
    <property type="term" value="F:dTDP-4-dehydrorhamnose 3,5-epimerase activity"/>
    <property type="evidence" value="ECO:0007669"/>
    <property type="project" value="UniProtKB-EC"/>
</dbReference>
<gene>
    <name evidence="2" type="primary">rfbC</name>
    <name evidence="2" type="ORF">AAFH96_00225</name>
</gene>
<comment type="caution">
    <text evidence="2">The sequence shown here is derived from an EMBL/GenBank/DDBJ whole genome shotgun (WGS) entry which is preliminary data.</text>
</comment>
<accession>A0ABV5CIF1</accession>
<reference evidence="2 3" key="1">
    <citation type="submission" date="2024-04" db="EMBL/GenBank/DDBJ databases">
        <title>Polymorphospora sp. isolated from Baiyangdian Lake in Xiong'an New Area.</title>
        <authorList>
            <person name="Zhang X."/>
            <person name="Liu J."/>
        </authorList>
    </citation>
    <scope>NUCLEOTIDE SEQUENCE [LARGE SCALE GENOMIC DNA]</scope>
    <source>
        <strain evidence="2 3">2-325</strain>
    </source>
</reference>
<dbReference type="EMBL" id="JBCGDC010000001">
    <property type="protein sequence ID" value="MFB6391534.1"/>
    <property type="molecule type" value="Genomic_DNA"/>
</dbReference>
<comment type="similarity">
    <text evidence="1">Belongs to the dTDP-4-dehydrorhamnose 3,5-epimerase family.</text>
</comment>
<dbReference type="PANTHER" id="PTHR21047">
    <property type="entry name" value="DTDP-6-DEOXY-D-GLUCOSE-3,5 EPIMERASE"/>
    <property type="match status" value="1"/>
</dbReference>
<evidence type="ECO:0000313" key="3">
    <source>
        <dbReference type="Proteomes" id="UP001582793"/>
    </source>
</evidence>
<proteinExistence type="inferred from homology"/>
<protein>
    <submittedName>
        <fullName evidence="2">dTDP-4-dehydrorhamnose 3,5-epimerase</fullName>
        <ecNumber evidence="2">5.1.3.13</ecNumber>
    </submittedName>
</protein>
<sequence>MKATELSIAGAWEFVPRQFADERGSFHVWYDAAVFSAALGFELTVAQTNHSISRRGVIRGIHWADVPPGQGKYVYCPSGSLLDVVVDLRVGSPTFGAHEFVRLDAAEGRALYLAEGLGHGFVALEDDTVLSYLCSTGYNPARERIVNVFDEDLALPWPAIEPPILSERDSAGPRLAELRTAGLLPDYADCLAHYRAVRGEA</sequence>
<evidence type="ECO:0000256" key="1">
    <source>
        <dbReference type="ARBA" id="ARBA00010154"/>
    </source>
</evidence>
<evidence type="ECO:0000313" key="2">
    <source>
        <dbReference type="EMBL" id="MFB6391534.1"/>
    </source>
</evidence>
<organism evidence="2 3">
    <name type="scientific">Polymorphospora lycopeni</name>
    <dbReference type="NCBI Taxonomy" id="3140240"/>
    <lineage>
        <taxon>Bacteria</taxon>
        <taxon>Bacillati</taxon>
        <taxon>Actinomycetota</taxon>
        <taxon>Actinomycetes</taxon>
        <taxon>Micromonosporales</taxon>
        <taxon>Micromonosporaceae</taxon>
        <taxon>Polymorphospora</taxon>
    </lineage>
</organism>
<dbReference type="InterPro" id="IPR011051">
    <property type="entry name" value="RmlC_Cupin_sf"/>
</dbReference>
<dbReference type="InterPro" id="IPR014710">
    <property type="entry name" value="RmlC-like_jellyroll"/>
</dbReference>
<dbReference type="InterPro" id="IPR000888">
    <property type="entry name" value="RmlC-like"/>
</dbReference>
<dbReference type="CDD" id="cd00438">
    <property type="entry name" value="cupin_RmlC"/>
    <property type="match status" value="1"/>
</dbReference>
<dbReference type="Gene3D" id="2.60.120.10">
    <property type="entry name" value="Jelly Rolls"/>
    <property type="match status" value="1"/>
</dbReference>